<dbReference type="InterPro" id="IPR010827">
    <property type="entry name" value="BamA/TamA_POTRA"/>
</dbReference>
<protein>
    <submittedName>
        <fullName evidence="2">POTRA domain-containing protein</fullName>
    </submittedName>
</protein>
<proteinExistence type="predicted"/>
<comment type="caution">
    <text evidence="2">The sequence shown here is derived from an EMBL/GenBank/DDBJ whole genome shotgun (WGS) entry which is preliminary data.</text>
</comment>
<sequence length="548" mass="63487">MKVIGQNFYLKITGETEIENTVIDSLSYKQSHIDFNSIKAEVNMLQQKLFQIGYIENEVKPLIKENDSSYLSFFQLKKRYVDIHIYYNEKIVPRNIIEKVTHQINDNYFILPFTDLEKSLYTLNSKISDLGFPFNKIQLQNITIKNNTTLKANLTSVTNTEKRSIDKIIIKGYEKFPKAYLKHYLKLKTNTTFNLSEIKEKTEALNDLRFANKIKDPEVLFTKDSTILYMYIEKAKSNNFDGFLGFGTNESTNKIDFNGYLNLNLNNNLNAGESFNLIYKSDESEQKTFNANLNIPYLFSSPVGTEVGLQILKKDSSYTNVNQVAKLYYQINPQTNIYLGIKNTNSNNLLSDDNAISEIQDYKSNMYTLKFSYSKLQNNYLFNRNLFLAFEIGNGKRKYLNNSENQTSLFIDAFKIFNLNQKNSAYIRLNASSLFSENYLENELFLFGGINSIRGFEENSLNASMYGLVNTEYRYQLSNSLYIHSIIDFSYFENKLTIQKEKLYGFGFGFGLLTKAGLLKFNYANGKNENQKFKFSNSKIHLSLTAIF</sequence>
<keyword evidence="3" id="KW-1185">Reference proteome</keyword>
<dbReference type="Pfam" id="PF07244">
    <property type="entry name" value="POTRA"/>
    <property type="match status" value="1"/>
</dbReference>
<dbReference type="Gene3D" id="2.40.160.50">
    <property type="entry name" value="membrane protein fhac: a member of the omp85/tpsb transporter family"/>
    <property type="match status" value="1"/>
</dbReference>
<evidence type="ECO:0000313" key="3">
    <source>
        <dbReference type="Proteomes" id="UP001597467"/>
    </source>
</evidence>
<feature type="domain" description="POTRA" evidence="1">
    <location>
        <begin position="165"/>
        <end position="222"/>
    </location>
</feature>
<dbReference type="Gene3D" id="3.10.20.310">
    <property type="entry name" value="membrane protein fhac"/>
    <property type="match status" value="1"/>
</dbReference>
<organism evidence="2 3">
    <name type="scientific">Lacinutrix gracilariae</name>
    <dbReference type="NCBI Taxonomy" id="1747198"/>
    <lineage>
        <taxon>Bacteria</taxon>
        <taxon>Pseudomonadati</taxon>
        <taxon>Bacteroidota</taxon>
        <taxon>Flavobacteriia</taxon>
        <taxon>Flavobacteriales</taxon>
        <taxon>Flavobacteriaceae</taxon>
        <taxon>Lacinutrix</taxon>
    </lineage>
</organism>
<reference evidence="3" key="1">
    <citation type="journal article" date="2019" name="Int. J. Syst. Evol. Microbiol.">
        <title>The Global Catalogue of Microorganisms (GCM) 10K type strain sequencing project: providing services to taxonomists for standard genome sequencing and annotation.</title>
        <authorList>
            <consortium name="The Broad Institute Genomics Platform"/>
            <consortium name="The Broad Institute Genome Sequencing Center for Infectious Disease"/>
            <person name="Wu L."/>
            <person name="Ma J."/>
        </authorList>
    </citation>
    <scope>NUCLEOTIDE SEQUENCE [LARGE SCALE GENOMIC DNA]</scope>
    <source>
        <strain evidence="3">KCTC 42808</strain>
    </source>
</reference>
<evidence type="ECO:0000313" key="2">
    <source>
        <dbReference type="EMBL" id="MFD2543563.1"/>
    </source>
</evidence>
<dbReference type="RefSeq" id="WP_379905563.1">
    <property type="nucleotide sequence ID" value="NZ_JBHULM010000011.1"/>
</dbReference>
<gene>
    <name evidence="2" type="ORF">ACFSSB_14620</name>
</gene>
<evidence type="ECO:0000259" key="1">
    <source>
        <dbReference type="Pfam" id="PF07244"/>
    </source>
</evidence>
<dbReference type="EMBL" id="JBHULM010000011">
    <property type="protein sequence ID" value="MFD2543563.1"/>
    <property type="molecule type" value="Genomic_DNA"/>
</dbReference>
<name>A0ABW5K3R6_9FLAO</name>
<accession>A0ABW5K3R6</accession>
<dbReference type="Proteomes" id="UP001597467">
    <property type="component" value="Unassembled WGS sequence"/>
</dbReference>